<keyword evidence="3" id="KW-1185">Reference proteome</keyword>
<gene>
    <name evidence="2" type="ORF">BT96DRAFT_941614</name>
</gene>
<dbReference type="AlphaFoldDB" id="A0A6A4HFG2"/>
<dbReference type="OrthoDB" id="3058940at2759"/>
<organism evidence="2 3">
    <name type="scientific">Gymnopus androsaceus JB14</name>
    <dbReference type="NCBI Taxonomy" id="1447944"/>
    <lineage>
        <taxon>Eukaryota</taxon>
        <taxon>Fungi</taxon>
        <taxon>Dikarya</taxon>
        <taxon>Basidiomycota</taxon>
        <taxon>Agaricomycotina</taxon>
        <taxon>Agaricomycetes</taxon>
        <taxon>Agaricomycetidae</taxon>
        <taxon>Agaricales</taxon>
        <taxon>Marasmiineae</taxon>
        <taxon>Omphalotaceae</taxon>
        <taxon>Gymnopus</taxon>
    </lineage>
</organism>
<dbReference type="Proteomes" id="UP000799118">
    <property type="component" value="Unassembled WGS sequence"/>
</dbReference>
<protein>
    <submittedName>
        <fullName evidence="2">Uncharacterized protein</fullName>
    </submittedName>
</protein>
<evidence type="ECO:0000313" key="3">
    <source>
        <dbReference type="Proteomes" id="UP000799118"/>
    </source>
</evidence>
<proteinExistence type="predicted"/>
<accession>A0A6A4HFG2</accession>
<evidence type="ECO:0000256" key="1">
    <source>
        <dbReference type="SAM" id="MobiDB-lite"/>
    </source>
</evidence>
<name>A0A6A4HFG2_9AGAR</name>
<feature type="region of interest" description="Disordered" evidence="1">
    <location>
        <begin position="99"/>
        <end position="145"/>
    </location>
</feature>
<feature type="compositionally biased region" description="Acidic residues" evidence="1">
    <location>
        <begin position="125"/>
        <end position="137"/>
    </location>
</feature>
<evidence type="ECO:0000313" key="2">
    <source>
        <dbReference type="EMBL" id="KAE9396493.1"/>
    </source>
</evidence>
<sequence>MPKAEFRPFLDGRSSVKKVQKRPIGDQVEFWADFLDFTSHIMILENPVQKILAYQFRLGKCKGDVEVEGLLPATKIADLDYILIPNPHPNLHPSSYQMKRERLQDTSSPSTLSPDFMIVSSDNDSGSDSEQVDSESDSDSHNSYDDKYKRKYEYFQQDSPHNTKQSVVRPSERFILGETSETTGYPMIRVLDFDDIIEPPSPTKCAVAVIQGVQVGYFESWELASKYVRVLGAIYSLHHSYRDARICYMRALVGREVCRLDADGLTELAVLPVIPLNQTFSQWWTWCWSSWDEDDNLPVPTVNLLQ</sequence>
<reference evidence="2" key="1">
    <citation type="journal article" date="2019" name="Environ. Microbiol.">
        <title>Fungal ecological strategies reflected in gene transcription - a case study of two litter decomposers.</title>
        <authorList>
            <person name="Barbi F."/>
            <person name="Kohler A."/>
            <person name="Barry K."/>
            <person name="Baskaran P."/>
            <person name="Daum C."/>
            <person name="Fauchery L."/>
            <person name="Ihrmark K."/>
            <person name="Kuo A."/>
            <person name="LaButti K."/>
            <person name="Lipzen A."/>
            <person name="Morin E."/>
            <person name="Grigoriev I.V."/>
            <person name="Henrissat B."/>
            <person name="Lindahl B."/>
            <person name="Martin F."/>
        </authorList>
    </citation>
    <scope>NUCLEOTIDE SEQUENCE</scope>
    <source>
        <strain evidence="2">JB14</strain>
    </source>
</reference>
<dbReference type="EMBL" id="ML769512">
    <property type="protein sequence ID" value="KAE9396493.1"/>
    <property type="molecule type" value="Genomic_DNA"/>
</dbReference>